<dbReference type="PROSITE" id="PS50005">
    <property type="entry name" value="TPR"/>
    <property type="match status" value="1"/>
</dbReference>
<accession>A0A163BHS5</accession>
<dbReference type="InterPro" id="IPR053137">
    <property type="entry name" value="NLR-like"/>
</dbReference>
<dbReference type="Pfam" id="PF06985">
    <property type="entry name" value="HET"/>
    <property type="match status" value="1"/>
</dbReference>
<gene>
    <name evidence="4" type="ORF">ST47_g7106</name>
</gene>
<comment type="caution">
    <text evidence="4">The sequence shown here is derived from an EMBL/GenBank/DDBJ whole genome shotgun (WGS) entry which is preliminary data.</text>
</comment>
<dbReference type="Pfam" id="PF13374">
    <property type="entry name" value="TPR_10"/>
    <property type="match status" value="1"/>
</dbReference>
<proteinExistence type="predicted"/>
<organism evidence="4 5">
    <name type="scientific">Didymella rabiei</name>
    <name type="common">Chickpea ascochyta blight fungus</name>
    <name type="synonym">Mycosphaerella rabiei</name>
    <dbReference type="NCBI Taxonomy" id="5454"/>
    <lineage>
        <taxon>Eukaryota</taxon>
        <taxon>Fungi</taxon>
        <taxon>Dikarya</taxon>
        <taxon>Ascomycota</taxon>
        <taxon>Pezizomycotina</taxon>
        <taxon>Dothideomycetes</taxon>
        <taxon>Pleosporomycetidae</taxon>
        <taxon>Pleosporales</taxon>
        <taxon>Pleosporineae</taxon>
        <taxon>Didymellaceae</taxon>
        <taxon>Ascochyta</taxon>
    </lineage>
</organism>
<evidence type="ECO:0000313" key="5">
    <source>
        <dbReference type="Proteomes" id="UP000076837"/>
    </source>
</evidence>
<evidence type="ECO:0000256" key="1">
    <source>
        <dbReference type="PROSITE-ProRule" id="PRU00339"/>
    </source>
</evidence>
<dbReference type="AlphaFoldDB" id="A0A163BHS5"/>
<protein>
    <submittedName>
        <fullName evidence="4">ADP binding</fullName>
    </submittedName>
</protein>
<reference evidence="4 5" key="1">
    <citation type="journal article" date="2016" name="Sci. Rep.">
        <title>Draft genome sequencing and secretome analysis of fungal phytopathogen Ascochyta rabiei provides insight into the necrotrophic effector repertoire.</title>
        <authorList>
            <person name="Verma S."/>
            <person name="Gazara R.K."/>
            <person name="Nizam S."/>
            <person name="Parween S."/>
            <person name="Chattopadhyay D."/>
            <person name="Verma P.K."/>
        </authorList>
    </citation>
    <scope>NUCLEOTIDE SEQUENCE [LARGE SCALE GENOMIC DNA]</scope>
    <source>
        <strain evidence="4 5">ArDII</strain>
    </source>
</reference>
<dbReference type="SUPFAM" id="SSF52540">
    <property type="entry name" value="P-loop containing nucleoside triphosphate hydrolases"/>
    <property type="match status" value="1"/>
</dbReference>
<dbReference type="EMBL" id="JYNV01000240">
    <property type="protein sequence ID" value="KZM21778.1"/>
    <property type="molecule type" value="Genomic_DNA"/>
</dbReference>
<name>A0A163BHS5_DIDRA</name>
<dbReference type="SMART" id="SM00028">
    <property type="entry name" value="TPR"/>
    <property type="match status" value="4"/>
</dbReference>
<dbReference type="Gene3D" id="1.25.40.10">
    <property type="entry name" value="Tetratricopeptide repeat domain"/>
    <property type="match status" value="3"/>
</dbReference>
<dbReference type="InterPro" id="IPR056681">
    <property type="entry name" value="DUF7779"/>
</dbReference>
<feature type="domain" description="DUF7779" evidence="3">
    <location>
        <begin position="558"/>
        <end position="632"/>
    </location>
</feature>
<dbReference type="Gene3D" id="3.40.50.300">
    <property type="entry name" value="P-loop containing nucleotide triphosphate hydrolases"/>
    <property type="match status" value="1"/>
</dbReference>
<feature type="repeat" description="TPR" evidence="1">
    <location>
        <begin position="733"/>
        <end position="766"/>
    </location>
</feature>
<feature type="domain" description="Heterokaryon incompatibility" evidence="2">
    <location>
        <begin position="27"/>
        <end position="130"/>
    </location>
</feature>
<dbReference type="PANTHER" id="PTHR46082:SF6">
    <property type="entry name" value="AAA+ ATPASE DOMAIN-CONTAINING PROTEIN-RELATED"/>
    <property type="match status" value="1"/>
</dbReference>
<keyword evidence="5" id="KW-1185">Reference proteome</keyword>
<dbReference type="Pfam" id="PF25000">
    <property type="entry name" value="DUF7779"/>
    <property type="match status" value="1"/>
</dbReference>
<dbReference type="STRING" id="5454.A0A163BHS5"/>
<dbReference type="PANTHER" id="PTHR46082">
    <property type="entry name" value="ATP/GTP-BINDING PROTEIN-RELATED"/>
    <property type="match status" value="1"/>
</dbReference>
<dbReference type="Proteomes" id="UP000076837">
    <property type="component" value="Unassembled WGS sequence"/>
</dbReference>
<evidence type="ECO:0000259" key="3">
    <source>
        <dbReference type="Pfam" id="PF25000"/>
    </source>
</evidence>
<sequence length="1129" mass="127677">MRLLETVDGHTFNLTKDYPNDDAVPAYAILSHTWGDQEVTFDDLINDNKNGYSRIRASLRRLRPHSRKVGYDKIRFCAQQAKRDGLRYFWVDTCCIDKRNLTELQRAINSMFRWYRDAKKCYVYLSDVSNADPREGNETSAWLSAFVSSRWFTRGWTLQELLAPAVVEFFSKEGVYLGDRLELQQHIHDITKIPLLALSGASLVEFSIEEKFSWVEGRQTTCQEDKAYSMLGIFGIFLPLIYGEGYEKALQRLQGEIAESQGGAIGPGAKMKRMPLSTVPFKRDSDFVTRDCLDAIRQLCAKPAARAALVGLGGVGKSQIAVEYAYQVQEQSPPPWIFWVHAGTQARFREGYRTIAEAIKMDGWNDQDVNYMRLVRTWLCDESNGRWVMVVDNADDAGVFFHDTTQGPATQSSDASWTEPLVNFLPQRSLGSILITSRSCDVAYRLTGAEASIINVGPMNEEDAFALLQNKFSFPVKKKEVTSLISALDSMPLALTQAAAYINRRRPRMSISQYVKDFRRSDRDRAYLLEKDMGDSRRDGEASNSVIATWQISFEHIRKQTPSAARLLSLMSFFDRQSIPESLLQHRYGGESEKETNFEDDIYTLISFSLIRPSAGGGSFDMHRLVQLSTKLWLKQSSELEYWKEIYLGLINEGFPISGFENWPLCQALFPHVQAALDNLPVDADALETWASISLKASKYAGEMGDYSKAYKLALDGFEVREILLGPEDLLTLDSLNSVGVTLSRLGRYNEAKTMYRRALEVKQRLLGADSVDTLTDKLNLATLYDSQGHWTDAEKLLNQVLEAVSKVEVSADRPLTLLTLTALATTYGRLGRWTDAASLQLQLLTTHMSQLGPGHPTTLTVKHGLAHTYNRQGRFTEAEQLLLEILEAEEMNTGPETELLATKAHLASVYKGQGRWSDAEKIQLQVLDATQRKLGLEHPHTLYSIGDVASTYWIQGRFDEAQELQVQVLPRFVATFGEQHPSTLDAKSNLAQTYWSKNRFAECEALNREVLETRIATLGDEHHSTLDSKAALATTYRTQGRFKDAQELDEFVLRVRSEKLGKDHPHTLGSMGNLACTYHRQGFTERAFELMESCYEAHARVLGPDHPYTGRYKEGLEKWRREGGQDHE</sequence>
<evidence type="ECO:0000313" key="4">
    <source>
        <dbReference type="EMBL" id="KZM21778.1"/>
    </source>
</evidence>
<keyword evidence="1" id="KW-0802">TPR repeat</keyword>
<dbReference type="InterPro" id="IPR027417">
    <property type="entry name" value="P-loop_NTPase"/>
</dbReference>
<dbReference type="InterPro" id="IPR011990">
    <property type="entry name" value="TPR-like_helical_dom_sf"/>
</dbReference>
<dbReference type="InterPro" id="IPR010730">
    <property type="entry name" value="HET"/>
</dbReference>
<dbReference type="Pfam" id="PF13424">
    <property type="entry name" value="TPR_12"/>
    <property type="match status" value="4"/>
</dbReference>
<dbReference type="InterPro" id="IPR019734">
    <property type="entry name" value="TPR_rpt"/>
</dbReference>
<evidence type="ECO:0000259" key="2">
    <source>
        <dbReference type="Pfam" id="PF06985"/>
    </source>
</evidence>
<dbReference type="SUPFAM" id="SSF48452">
    <property type="entry name" value="TPR-like"/>
    <property type="match status" value="3"/>
</dbReference>